<evidence type="ECO:0000256" key="4">
    <source>
        <dbReference type="ARBA" id="ARBA00022490"/>
    </source>
</evidence>
<evidence type="ECO:0000256" key="1">
    <source>
        <dbReference type="ARBA" id="ARBA00004123"/>
    </source>
</evidence>
<comment type="similarity">
    <text evidence="3">Belongs to the CSN1 family.</text>
</comment>
<evidence type="ECO:0000256" key="2">
    <source>
        <dbReference type="ARBA" id="ARBA00004496"/>
    </source>
</evidence>
<keyword evidence="4" id="KW-0963">Cytoplasm</keyword>
<reference evidence="8" key="1">
    <citation type="submission" date="2015-01" db="EMBL/GenBank/DDBJ databases">
        <authorList>
            <person name="Durling Mikael"/>
        </authorList>
    </citation>
    <scope>NUCLEOTIDE SEQUENCE</scope>
</reference>
<dbReference type="Pfam" id="PF01399">
    <property type="entry name" value="PCI"/>
    <property type="match status" value="1"/>
</dbReference>
<dbReference type="InterPro" id="IPR000717">
    <property type="entry name" value="PCI_dom"/>
</dbReference>
<evidence type="ECO:0000313" key="8">
    <source>
        <dbReference type="EMBL" id="CEO47285.1"/>
    </source>
</evidence>
<dbReference type="InterPro" id="IPR019585">
    <property type="entry name" value="Rpn7/CSN1"/>
</dbReference>
<name>A0A0B7JXD3_BIOOC</name>
<dbReference type="Pfam" id="PF10602">
    <property type="entry name" value="RPN7"/>
    <property type="match status" value="1"/>
</dbReference>
<proteinExistence type="inferred from homology"/>
<evidence type="ECO:0000259" key="7">
    <source>
        <dbReference type="PROSITE" id="PS50250"/>
    </source>
</evidence>
<protein>
    <recommendedName>
        <fullName evidence="7">PCI domain-containing protein</fullName>
    </recommendedName>
</protein>
<dbReference type="EMBL" id="CDPU01000007">
    <property type="protein sequence ID" value="CEO47285.1"/>
    <property type="molecule type" value="Genomic_DNA"/>
</dbReference>
<dbReference type="PROSITE" id="PS50250">
    <property type="entry name" value="PCI"/>
    <property type="match status" value="1"/>
</dbReference>
<dbReference type="AlphaFoldDB" id="A0A0B7JXD3"/>
<sequence length="452" mass="50360">MGASSNLLAFFSRMKSQGAIIVEDLPKFDVESYISNYQGRTRFDRLMLLGESSVPLCIDALKAAVVEAKNGRDVGRYRGAWEYIRVAAPNEPEAIRDDAWIESTETANKAETARLEVELKGYRNNLIKESIRMGNEDLGTHLEETGHLKEAAEAYGRMRHDVGATKHIVDCAQHLVSVALQRRDWVSVISNASKVSGLQVTEFERELQPYLKAVSGIGQLGLGKYHEAAASFLQINSAGSLESLQGLVTSNDIAIYGGLLALATMDRNDLQTKVLDSPTFRTFLEHEPHVRKAISQFINGRYSTCLSTLNALQTDCLLDLYLQKHVATIFTRIRRKCIVQYFIPFSCVTIQSLDEAFGRGGNSIEDELASMIRDGALSARIDSKSKLLVAVSTDPRAQMQAKALDVARKYEHEAKERLRRINVIASGLEVTRGKRQMDEHWYEGERTSVLTG</sequence>
<dbReference type="PANTHER" id="PTHR14145">
    <property type="entry name" value="26S PROTESOME SUBUNIT 6"/>
    <property type="match status" value="1"/>
</dbReference>
<gene>
    <name evidence="8" type="ORF">BN869_000003340_1</name>
</gene>
<accession>A0A0B7JXD3</accession>
<dbReference type="SUPFAM" id="SSF46785">
    <property type="entry name" value="Winged helix' DNA-binding domain"/>
    <property type="match status" value="1"/>
</dbReference>
<keyword evidence="6" id="KW-0539">Nucleus</keyword>
<comment type="subcellular location">
    <subcellularLocation>
        <location evidence="2">Cytoplasm</location>
    </subcellularLocation>
    <subcellularLocation>
        <location evidence="1">Nucleus</location>
    </subcellularLocation>
</comment>
<dbReference type="PANTHER" id="PTHR14145:SF2">
    <property type="entry name" value="COP9 SIGNALOSOME COMPLEX SUBUNIT 1"/>
    <property type="match status" value="1"/>
</dbReference>
<evidence type="ECO:0000256" key="5">
    <source>
        <dbReference type="ARBA" id="ARBA00022790"/>
    </source>
</evidence>
<evidence type="ECO:0000256" key="3">
    <source>
        <dbReference type="ARBA" id="ARBA00008793"/>
    </source>
</evidence>
<dbReference type="InterPro" id="IPR036390">
    <property type="entry name" value="WH_DNA-bd_sf"/>
</dbReference>
<dbReference type="GO" id="GO:0008180">
    <property type="term" value="C:COP9 signalosome"/>
    <property type="evidence" value="ECO:0007669"/>
    <property type="project" value="UniProtKB-KW"/>
</dbReference>
<dbReference type="GO" id="GO:0005737">
    <property type="term" value="C:cytoplasm"/>
    <property type="evidence" value="ECO:0007669"/>
    <property type="project" value="UniProtKB-SubCell"/>
</dbReference>
<dbReference type="Gene3D" id="1.25.40.570">
    <property type="match status" value="1"/>
</dbReference>
<organism evidence="8">
    <name type="scientific">Bionectria ochroleuca</name>
    <name type="common">Gliocladium roseum</name>
    <dbReference type="NCBI Taxonomy" id="29856"/>
    <lineage>
        <taxon>Eukaryota</taxon>
        <taxon>Fungi</taxon>
        <taxon>Dikarya</taxon>
        <taxon>Ascomycota</taxon>
        <taxon>Pezizomycotina</taxon>
        <taxon>Sordariomycetes</taxon>
        <taxon>Hypocreomycetidae</taxon>
        <taxon>Hypocreales</taxon>
        <taxon>Bionectriaceae</taxon>
        <taxon>Clonostachys</taxon>
    </lineage>
</organism>
<feature type="domain" description="PCI" evidence="7">
    <location>
        <begin position="233"/>
        <end position="395"/>
    </location>
</feature>
<keyword evidence="5" id="KW-0736">Signalosome</keyword>
<dbReference type="SMART" id="SM00088">
    <property type="entry name" value="PINT"/>
    <property type="match status" value="1"/>
</dbReference>
<dbReference type="InterPro" id="IPR045135">
    <property type="entry name" value="Rpn7_N"/>
</dbReference>
<evidence type="ECO:0000256" key="6">
    <source>
        <dbReference type="ARBA" id="ARBA00023242"/>
    </source>
</evidence>